<protein>
    <submittedName>
        <fullName evidence="1">Uncharacterized protein</fullName>
    </submittedName>
</protein>
<dbReference type="GeneID" id="96156790"/>
<dbReference type="EMBL" id="CP040637">
    <property type="protein sequence ID" value="QCW03972.1"/>
    <property type="molecule type" value="Genomic_DNA"/>
</dbReference>
<gene>
    <name evidence="1" type="ORF">FGF80_12310</name>
</gene>
<dbReference type="Proteomes" id="UP000307562">
    <property type="component" value="Chromosome"/>
</dbReference>
<name>A0A4P9TIZ9_9EURY</name>
<evidence type="ECO:0000313" key="2">
    <source>
        <dbReference type="Proteomes" id="UP000307562"/>
    </source>
</evidence>
<evidence type="ECO:0000313" key="1">
    <source>
        <dbReference type="EMBL" id="QCW03972.1"/>
    </source>
</evidence>
<organism evidence="1 2">
    <name type="scientific">Natrinema pallidum</name>
    <dbReference type="NCBI Taxonomy" id="69527"/>
    <lineage>
        <taxon>Archaea</taxon>
        <taxon>Methanobacteriati</taxon>
        <taxon>Methanobacteriota</taxon>
        <taxon>Stenosarchaea group</taxon>
        <taxon>Halobacteria</taxon>
        <taxon>Halobacteriales</taxon>
        <taxon>Natrialbaceae</taxon>
        <taxon>Natrinema</taxon>
    </lineage>
</organism>
<dbReference type="RefSeq" id="WP_138654318.1">
    <property type="nucleotide sequence ID" value="NZ_CP040637.1"/>
</dbReference>
<dbReference type="KEGG" id="npl:FGF80_12310"/>
<accession>A0A4P9TIZ9</accession>
<reference evidence="2" key="1">
    <citation type="submission" date="2019-05" db="EMBL/GenBank/DDBJ databases">
        <title>Complete Genome Sequence and Methylation Pattern of the Halophilic Archaeon Natrinema pallidum BOL6-1.</title>
        <authorList>
            <person name="DasSarma P."/>
            <person name="DasSarma B.P."/>
            <person name="DasSarma S.L."/>
            <person name="Martinez F.L."/>
            <person name="Guzman D."/>
            <person name="Roberts R.J."/>
            <person name="DasSarma S."/>
        </authorList>
    </citation>
    <scope>NUCLEOTIDE SEQUENCE [LARGE SCALE GENOMIC DNA]</scope>
    <source>
        <strain evidence="2">BOL6-1</strain>
    </source>
</reference>
<proteinExistence type="predicted"/>
<sequence>MSLEELTRETLRDEEYDRDVSVSILEGLMVDIYLPVLDSAGAIETDAGYNRIGPGEDHEAYLQMAEALDEVYEQHFGGV</sequence>
<keyword evidence="2" id="KW-1185">Reference proteome</keyword>
<dbReference type="AlphaFoldDB" id="A0A4P9TIZ9"/>